<evidence type="ECO:0000313" key="3">
    <source>
        <dbReference type="Proteomes" id="UP000355283"/>
    </source>
</evidence>
<gene>
    <name evidence="2" type="ORF">NSK_008611</name>
</gene>
<dbReference type="OrthoDB" id="10301246at2759"/>
<dbReference type="Proteomes" id="UP000355283">
    <property type="component" value="Unassembled WGS sequence"/>
</dbReference>
<dbReference type="AlphaFoldDB" id="A0A4D9CR55"/>
<feature type="region of interest" description="Disordered" evidence="1">
    <location>
        <begin position="670"/>
        <end position="689"/>
    </location>
</feature>
<dbReference type="EMBL" id="SDOX01000183">
    <property type="protein sequence ID" value="TFJ80053.1"/>
    <property type="molecule type" value="Genomic_DNA"/>
</dbReference>
<protein>
    <submittedName>
        <fullName evidence="2">Uncharacterized protein</fullName>
    </submittedName>
</protein>
<evidence type="ECO:0000313" key="2">
    <source>
        <dbReference type="EMBL" id="TFJ80053.1"/>
    </source>
</evidence>
<evidence type="ECO:0000256" key="1">
    <source>
        <dbReference type="SAM" id="MobiDB-lite"/>
    </source>
</evidence>
<name>A0A4D9CR55_9STRA</name>
<sequence>MLFKHQLPGPVRSGVSTVLDVFNPGSSPTSVYIAVTSGTSRLYIYRWDRFLGVVEAPNAITSCKLVLRRGAIKPSLSLFIGCQPAAVFIVENLEAMLNGIDNNGKGITRAGFLRLGVDQFRSVLPEKALKVISFEGGAVGAALTEDISSERNIFAVVETEAAMAVCCVSSSMQGDARLPFIILSGRHNCGRGPMLSTSTGAHLLLIIHSRNHKQISMTASQLYSAPLPGARSSPRSDAAPCQAGTLRKGFASKVIALVAFAAGEAKDVVIALEETGWLSLLPVSQVEDMPVSGKTHRVRLSLGATDKRVRAAVVVGDFLACLSSRGVVWLTPLSNCFSKRPEEGPRWEESMAVHCARLNCAPNVVAMAASPSSLLRPALFVLTQQGRLLCFQDLPFTPLSSQPPMDAPVRAVGARCEEKASLKVEAILRRVEDACRRTQASHLELTKTEEDLKRLRAAWAVAAGKSFLIASIDVTHASSPATIPPPSLKVRLHNATEDEAFSLQGWSLMLRVEGAAPSISPDPVCGLLRALSPPGAGVLVGASWPLPDLGPREDFRAETPLPNTGSLLPLTARLSLCLPFLAALPSARGDAGIAGNSEQAGVCLELGSRPLDMLDLAHPVERVPATPSEVRALEVEARKQGRGPSWERCLARALLADVLGKEGEGGAEIRNLSHREGPSSAKQGGVLGSSPRPLLSSTLRILWPVVSTGREHLQNFYGDAAPCSAPLPALADILGACDGARMSLKGQQRTLAIQAPEGEVLLARLLAGDMRVRMDESEGVEAMALQLKFYGTDQGLLSLLRATCCQRLGPGASVRTRRLLLTDTRMKTLESVHHQLAALAAELQNSHDVRSGKGEIDRNRLGWKFDMARRTARLAVVLSREVDEAFLLDLRPDFHD</sequence>
<reference evidence="2 3" key="1">
    <citation type="submission" date="2019-01" db="EMBL/GenBank/DDBJ databases">
        <title>Nuclear Genome Assembly of the Microalgal Biofuel strain Nannochloropsis salina CCMP1776.</title>
        <authorList>
            <person name="Hovde B."/>
        </authorList>
    </citation>
    <scope>NUCLEOTIDE SEQUENCE [LARGE SCALE GENOMIC DNA]</scope>
    <source>
        <strain evidence="2 3">CCMP1776</strain>
    </source>
</reference>
<accession>A0A4D9CR55</accession>
<comment type="caution">
    <text evidence="2">The sequence shown here is derived from an EMBL/GenBank/DDBJ whole genome shotgun (WGS) entry which is preliminary data.</text>
</comment>
<organism evidence="2 3">
    <name type="scientific">Nannochloropsis salina CCMP1776</name>
    <dbReference type="NCBI Taxonomy" id="1027361"/>
    <lineage>
        <taxon>Eukaryota</taxon>
        <taxon>Sar</taxon>
        <taxon>Stramenopiles</taxon>
        <taxon>Ochrophyta</taxon>
        <taxon>Eustigmatophyceae</taxon>
        <taxon>Eustigmatales</taxon>
        <taxon>Monodopsidaceae</taxon>
        <taxon>Microchloropsis</taxon>
        <taxon>Microchloropsis salina</taxon>
    </lineage>
</organism>
<keyword evidence="3" id="KW-1185">Reference proteome</keyword>
<proteinExistence type="predicted"/>